<accession>A0A7J4IXQ1</accession>
<keyword evidence="4 6" id="KW-0808">Transferase</keyword>
<protein>
    <recommendedName>
        <fullName evidence="4">DNA-directed RNA polymerase subunit Rpo3</fullName>
        <ecNumber evidence="4">2.7.7.6</ecNumber>
    </recommendedName>
    <alternativeName>
        <fullName evidence="4">DNA-directed RNA polymerase subunit D</fullName>
    </alternativeName>
</protein>
<dbReference type="GO" id="GO:0003677">
    <property type="term" value="F:DNA binding"/>
    <property type="evidence" value="ECO:0007669"/>
    <property type="project" value="UniProtKB-UniRule"/>
</dbReference>
<dbReference type="InterPro" id="IPR011262">
    <property type="entry name" value="DNA-dir_RNA_pol_insert"/>
</dbReference>
<proteinExistence type="inferred from homology"/>
<evidence type="ECO:0000256" key="4">
    <source>
        <dbReference type="HAMAP-Rule" id="MF_00320"/>
    </source>
</evidence>
<evidence type="ECO:0000313" key="6">
    <source>
        <dbReference type="EMBL" id="HIH10292.1"/>
    </source>
</evidence>
<dbReference type="Gene3D" id="3.30.1360.10">
    <property type="entry name" value="RNA polymerase, RBP11-like subunit"/>
    <property type="match status" value="1"/>
</dbReference>
<dbReference type="InterPro" id="IPR001514">
    <property type="entry name" value="DNA-dir_RNA_pol_30-40kDasu_CS"/>
</dbReference>
<feature type="domain" description="DNA-directed RNA polymerase RpoA/D/Rpb3-type" evidence="5">
    <location>
        <begin position="12"/>
        <end position="225"/>
    </location>
</feature>
<keyword evidence="1 4" id="KW-0240">DNA-directed RNA polymerase</keyword>
<dbReference type="Proteomes" id="UP000565078">
    <property type="component" value="Unassembled WGS sequence"/>
</dbReference>
<gene>
    <name evidence="4" type="primary">rpo3</name>
    <name evidence="4" type="synonym">rpoD</name>
    <name evidence="6" type="ORF">HA254_06535</name>
</gene>
<keyword evidence="4 6" id="KW-0548">Nucleotidyltransferase</keyword>
<reference evidence="7" key="1">
    <citation type="journal article" date="2020" name="bioRxiv">
        <title>A rank-normalized archaeal taxonomy based on genome phylogeny resolves widespread incomplete and uneven classifications.</title>
        <authorList>
            <person name="Rinke C."/>
            <person name="Chuvochina M."/>
            <person name="Mussig A.J."/>
            <person name="Chaumeil P.-A."/>
            <person name="Waite D.W."/>
            <person name="Whitman W.B."/>
            <person name="Parks D.H."/>
            <person name="Hugenholtz P."/>
        </authorList>
    </citation>
    <scope>NUCLEOTIDE SEQUENCE [LARGE SCALE GENOMIC DNA]</scope>
</reference>
<dbReference type="HAMAP" id="MF_00320">
    <property type="entry name" value="RNApol_arch_Rpo3"/>
    <property type="match status" value="1"/>
</dbReference>
<comment type="catalytic activity">
    <reaction evidence="4">
        <text>RNA(n) + a ribonucleoside 5'-triphosphate = RNA(n+1) + diphosphate</text>
        <dbReference type="Rhea" id="RHEA:21248"/>
        <dbReference type="Rhea" id="RHEA-COMP:14527"/>
        <dbReference type="Rhea" id="RHEA-COMP:17342"/>
        <dbReference type="ChEBI" id="CHEBI:33019"/>
        <dbReference type="ChEBI" id="CHEBI:61557"/>
        <dbReference type="ChEBI" id="CHEBI:140395"/>
        <dbReference type="EC" id="2.7.7.6"/>
    </reaction>
</comment>
<dbReference type="EMBL" id="DUGC01000104">
    <property type="protein sequence ID" value="HIH10292.1"/>
    <property type="molecule type" value="Genomic_DNA"/>
</dbReference>
<dbReference type="InterPro" id="IPR036643">
    <property type="entry name" value="RNApol_insert_sf"/>
</dbReference>
<evidence type="ECO:0000256" key="2">
    <source>
        <dbReference type="ARBA" id="ARBA00023163"/>
    </source>
</evidence>
<comment type="subunit">
    <text evidence="4">Part of the RNA polymerase complex.</text>
</comment>
<dbReference type="PANTHER" id="PTHR11800">
    <property type="entry name" value="DNA-DIRECTED RNA POLYMERASE"/>
    <property type="match status" value="1"/>
</dbReference>
<dbReference type="PANTHER" id="PTHR11800:SF2">
    <property type="entry name" value="DNA-DIRECTED RNA POLYMERASE II SUBUNIT RPB3"/>
    <property type="match status" value="1"/>
</dbReference>
<evidence type="ECO:0000256" key="3">
    <source>
        <dbReference type="ARBA" id="ARBA00025804"/>
    </source>
</evidence>
<dbReference type="Gene3D" id="2.170.120.12">
    <property type="entry name" value="DNA-directed RNA polymerase, insert domain"/>
    <property type="match status" value="1"/>
</dbReference>
<dbReference type="Pfam" id="PF01193">
    <property type="entry name" value="RNA_pol_L"/>
    <property type="match status" value="1"/>
</dbReference>
<sequence>MDVKVLVEKENVVKVLLKGTNAAFVNGLRRQIMAHVPVLAIEDVHIYDNNSAMHDEMLAQRLGLIPLRMDSKKYKEGDIVKLVLEKEGPGTVYSRDIKSTDPKIEPAALNVPLTKLVEGQKVKIEMDAVVGIGKTHSKWQPAIVSYQEMPSITGDTKDKAYKADMLEMLIDEKQRDIILKEGQHIAYDPETFIFTIESHGNLTAKELFEVAAEKLREKTEEFRRELKNLS</sequence>
<dbReference type="GO" id="GO:0046983">
    <property type="term" value="F:protein dimerization activity"/>
    <property type="evidence" value="ECO:0007669"/>
    <property type="project" value="InterPro"/>
</dbReference>
<dbReference type="SUPFAM" id="SSF56553">
    <property type="entry name" value="Insert subdomain of RNA polymerase alpha subunit"/>
    <property type="match status" value="1"/>
</dbReference>
<dbReference type="InterPro" id="IPR011263">
    <property type="entry name" value="DNA-dir_RNA_pol_RpoA/D/Rpb3"/>
</dbReference>
<dbReference type="InterPro" id="IPR050518">
    <property type="entry name" value="Rpo3/RPB3_RNA_Pol_subunit"/>
</dbReference>
<dbReference type="InterPro" id="IPR036603">
    <property type="entry name" value="RBP11-like"/>
</dbReference>
<dbReference type="NCBIfam" id="NF001988">
    <property type="entry name" value="PRK00783.1"/>
    <property type="match status" value="1"/>
</dbReference>
<evidence type="ECO:0000313" key="7">
    <source>
        <dbReference type="Proteomes" id="UP000565078"/>
    </source>
</evidence>
<dbReference type="InterPro" id="IPR022842">
    <property type="entry name" value="RNAP_Rpo3/Rpb3/RPAC1"/>
</dbReference>
<dbReference type="GO" id="GO:0003899">
    <property type="term" value="F:DNA-directed RNA polymerase activity"/>
    <property type="evidence" value="ECO:0007669"/>
    <property type="project" value="UniProtKB-UniRule"/>
</dbReference>
<dbReference type="SMART" id="SM00662">
    <property type="entry name" value="RPOLD"/>
    <property type="match status" value="1"/>
</dbReference>
<comment type="function">
    <text evidence="4">DNA-dependent RNA polymerase (RNAP) catalyzes the transcription of DNA into RNA using the four ribonucleoside triphosphates as substrates.</text>
</comment>
<dbReference type="EC" id="2.7.7.6" evidence="4"/>
<dbReference type="AlphaFoldDB" id="A0A7J4IXQ1"/>
<dbReference type="GO" id="GO:0006351">
    <property type="term" value="P:DNA-templated transcription"/>
    <property type="evidence" value="ECO:0007669"/>
    <property type="project" value="UniProtKB-UniRule"/>
</dbReference>
<comment type="caution">
    <text evidence="6">The sequence shown here is derived from an EMBL/GenBank/DDBJ whole genome shotgun (WGS) entry which is preliminary data.</text>
</comment>
<comment type="caution">
    <text evidence="4">Lacks conserved residue(s) required for the propagation of feature annotation.</text>
</comment>
<dbReference type="Pfam" id="PF01000">
    <property type="entry name" value="RNA_pol_A_bac"/>
    <property type="match status" value="1"/>
</dbReference>
<evidence type="ECO:0000259" key="5">
    <source>
        <dbReference type="SMART" id="SM00662"/>
    </source>
</evidence>
<comment type="subcellular location">
    <subcellularLocation>
        <location evidence="4">Cytoplasm</location>
    </subcellularLocation>
</comment>
<dbReference type="GO" id="GO:0000428">
    <property type="term" value="C:DNA-directed RNA polymerase complex"/>
    <property type="evidence" value="ECO:0007669"/>
    <property type="project" value="UniProtKB-KW"/>
</dbReference>
<dbReference type="PROSITE" id="PS00446">
    <property type="entry name" value="RNA_POL_D_30KD"/>
    <property type="match status" value="1"/>
</dbReference>
<organism evidence="6 7">
    <name type="scientific">Candidatus Iainarchaeum sp</name>
    <dbReference type="NCBI Taxonomy" id="3101447"/>
    <lineage>
        <taxon>Archaea</taxon>
        <taxon>Candidatus Iainarchaeota</taxon>
        <taxon>Candidatus Iainarchaeia</taxon>
        <taxon>Candidatus Iainarchaeales</taxon>
        <taxon>Candidatus Iainarchaeaceae</taxon>
        <taxon>Candidatus Iainarchaeum</taxon>
    </lineage>
</organism>
<evidence type="ECO:0000256" key="1">
    <source>
        <dbReference type="ARBA" id="ARBA00022478"/>
    </source>
</evidence>
<dbReference type="GO" id="GO:0005737">
    <property type="term" value="C:cytoplasm"/>
    <property type="evidence" value="ECO:0007669"/>
    <property type="project" value="UniProtKB-SubCell"/>
</dbReference>
<keyword evidence="4" id="KW-0963">Cytoplasm</keyword>
<comment type="similarity">
    <text evidence="3 4">Belongs to the archaeal Rpo3/eukaryotic RPB3 RNA polymerase subunit family.</text>
</comment>
<keyword evidence="2 4" id="KW-0804">Transcription</keyword>
<dbReference type="SUPFAM" id="SSF55257">
    <property type="entry name" value="RBP11-like subunits of RNA polymerase"/>
    <property type="match status" value="1"/>
</dbReference>
<name>A0A7J4IXQ1_9ARCH</name>